<evidence type="ECO:0008006" key="5">
    <source>
        <dbReference type="Google" id="ProtNLM"/>
    </source>
</evidence>
<accession>A0A8H7TJK7</accession>
<name>A0A8H7TJK7_9HELO</name>
<evidence type="ECO:0000259" key="1">
    <source>
        <dbReference type="Pfam" id="PF00501"/>
    </source>
</evidence>
<dbReference type="PANTHER" id="PTHR24096">
    <property type="entry name" value="LONG-CHAIN-FATTY-ACID--COA LIGASE"/>
    <property type="match status" value="1"/>
</dbReference>
<dbReference type="InterPro" id="IPR025110">
    <property type="entry name" value="AMP-bd_C"/>
</dbReference>
<evidence type="ECO:0000313" key="4">
    <source>
        <dbReference type="Proteomes" id="UP000664132"/>
    </source>
</evidence>
<reference evidence="3" key="1">
    <citation type="submission" date="2021-02" db="EMBL/GenBank/DDBJ databases">
        <title>Genome sequence Cadophora malorum strain M34.</title>
        <authorList>
            <person name="Stefanovic E."/>
            <person name="Vu D."/>
            <person name="Scully C."/>
            <person name="Dijksterhuis J."/>
            <person name="Roader J."/>
            <person name="Houbraken J."/>
        </authorList>
    </citation>
    <scope>NUCLEOTIDE SEQUENCE</scope>
    <source>
        <strain evidence="3">M34</strain>
    </source>
</reference>
<evidence type="ECO:0000259" key="2">
    <source>
        <dbReference type="Pfam" id="PF13193"/>
    </source>
</evidence>
<protein>
    <recommendedName>
        <fullName evidence="5">4-coumarate-CoA ligase</fullName>
    </recommendedName>
</protein>
<dbReference type="InterPro" id="IPR000873">
    <property type="entry name" value="AMP-dep_synth/lig_dom"/>
</dbReference>
<dbReference type="PANTHER" id="PTHR24096:SF422">
    <property type="entry name" value="BCDNA.GH02901"/>
    <property type="match status" value="1"/>
</dbReference>
<dbReference type="InterPro" id="IPR020845">
    <property type="entry name" value="AMP-binding_CS"/>
</dbReference>
<proteinExistence type="predicted"/>
<evidence type="ECO:0000313" key="3">
    <source>
        <dbReference type="EMBL" id="KAG4420365.1"/>
    </source>
</evidence>
<dbReference type="GO" id="GO:0016405">
    <property type="term" value="F:CoA-ligase activity"/>
    <property type="evidence" value="ECO:0007669"/>
    <property type="project" value="TreeGrafter"/>
</dbReference>
<dbReference type="PROSITE" id="PS00455">
    <property type="entry name" value="AMP_BINDING"/>
    <property type="match status" value="1"/>
</dbReference>
<dbReference type="Proteomes" id="UP000664132">
    <property type="component" value="Unassembled WGS sequence"/>
</dbReference>
<dbReference type="AlphaFoldDB" id="A0A8H7TJK7"/>
<comment type="caution">
    <text evidence="3">The sequence shown here is derived from an EMBL/GenBank/DDBJ whole genome shotgun (WGS) entry which is preliminary data.</text>
</comment>
<dbReference type="Gene3D" id="3.40.50.12780">
    <property type="entry name" value="N-terminal domain of ligase-like"/>
    <property type="match status" value="1"/>
</dbReference>
<dbReference type="EMBL" id="JAFJYH010000085">
    <property type="protein sequence ID" value="KAG4420365.1"/>
    <property type="molecule type" value="Genomic_DNA"/>
</dbReference>
<dbReference type="Pfam" id="PF00501">
    <property type="entry name" value="AMP-binding"/>
    <property type="match status" value="1"/>
</dbReference>
<feature type="domain" description="AMP-binding enzyme C-terminal" evidence="2">
    <location>
        <begin position="457"/>
        <end position="540"/>
    </location>
</feature>
<dbReference type="OrthoDB" id="3535154at2759"/>
<gene>
    <name evidence="3" type="ORF">IFR04_006477</name>
</gene>
<dbReference type="Pfam" id="PF13193">
    <property type="entry name" value="AMP-binding_C"/>
    <property type="match status" value="1"/>
</dbReference>
<keyword evidence="4" id="KW-1185">Reference proteome</keyword>
<dbReference type="InterPro" id="IPR045851">
    <property type="entry name" value="AMP-bd_C_sf"/>
</dbReference>
<dbReference type="Gene3D" id="3.30.300.30">
    <property type="match status" value="1"/>
</dbReference>
<feature type="domain" description="AMP-dependent synthetase/ligase" evidence="1">
    <location>
        <begin position="49"/>
        <end position="406"/>
    </location>
</feature>
<dbReference type="SUPFAM" id="SSF56801">
    <property type="entry name" value="Acetyl-CoA synthetase-like"/>
    <property type="match status" value="1"/>
</dbReference>
<sequence>MLFRSSHPDIEIPTDITTYSFLFSNNNKYFPFQEYNSNPKGFTNTSTLSRLTHQEIQILAGNISTSLVLKHDFQPGDVVSICAPNTIGYPAILYGIMRAGGIPALSSPAFSEDEMMHVFKIVDCKIVFCPSDIASVVQGALKKMGRTDDCIITIDDNSNGGSEAGIQSLEDLIEEGRRSRQVEAWRMPKGKSNSEVCALLCFSSGTTGLPKAVMISHQNIIAQCLQLIPTTSPDHKTVLGMLPFYHITGVVKMLVLPFVIGAEVVILPQFTMKGLLSTIERYQIAEVQVVPPIIIRLVSDPVIDDYDLSCIKRFASGAAPISEEILQLLEKRFPGRGFKQGYGMTESTGCITTHPLDKHAFKYARTGGTLVANTVVKVVNSEGKLLGTGEQGEILAKGPQIFPGYLNNPTATSSAFESSGFLRTGDIGCINADGCIVIHDRIKEMIKVKGVQVAPAELEDLLLGHELVEDCAVIGVPDDYAGERPFAFVVLRDGEGEDDGGSKEQAMELLLEYVKAKKGRGKWLVGLRFVESIPKSASGKILRRVLREDYTRDLAKTKAKL</sequence>
<dbReference type="InterPro" id="IPR042099">
    <property type="entry name" value="ANL_N_sf"/>
</dbReference>
<organism evidence="3 4">
    <name type="scientific">Cadophora malorum</name>
    <dbReference type="NCBI Taxonomy" id="108018"/>
    <lineage>
        <taxon>Eukaryota</taxon>
        <taxon>Fungi</taxon>
        <taxon>Dikarya</taxon>
        <taxon>Ascomycota</taxon>
        <taxon>Pezizomycotina</taxon>
        <taxon>Leotiomycetes</taxon>
        <taxon>Helotiales</taxon>
        <taxon>Ploettnerulaceae</taxon>
        <taxon>Cadophora</taxon>
    </lineage>
</organism>